<feature type="chain" id="PRO_5012135738" evidence="2">
    <location>
        <begin position="16"/>
        <end position="1204"/>
    </location>
</feature>
<feature type="region of interest" description="Disordered" evidence="1">
    <location>
        <begin position="922"/>
        <end position="951"/>
    </location>
</feature>
<organism evidence="3">
    <name type="scientific">Nematocida ausubeli (strain ATCC PRA-371 / ERTm2)</name>
    <name type="common">Nematode killer fungus</name>
    <dbReference type="NCBI Taxonomy" id="1913371"/>
    <lineage>
        <taxon>Eukaryota</taxon>
        <taxon>Fungi</taxon>
        <taxon>Fungi incertae sedis</taxon>
        <taxon>Microsporidia</taxon>
        <taxon>Nematocida</taxon>
    </lineage>
</organism>
<feature type="region of interest" description="Disordered" evidence="1">
    <location>
        <begin position="569"/>
        <end position="634"/>
    </location>
</feature>
<evidence type="ECO:0000313" key="3">
    <source>
        <dbReference type="EMBL" id="EHY65872.1"/>
    </source>
</evidence>
<feature type="compositionally biased region" description="Basic and acidic residues" evidence="1">
    <location>
        <begin position="599"/>
        <end position="612"/>
    </location>
</feature>
<feature type="region of interest" description="Disordered" evidence="1">
    <location>
        <begin position="1037"/>
        <end position="1072"/>
    </location>
</feature>
<feature type="compositionally biased region" description="Low complexity" evidence="1">
    <location>
        <begin position="859"/>
        <end position="869"/>
    </location>
</feature>
<feature type="compositionally biased region" description="Basic and acidic residues" evidence="1">
    <location>
        <begin position="659"/>
        <end position="674"/>
    </location>
</feature>
<feature type="signal peptide" evidence="2">
    <location>
        <begin position="1"/>
        <end position="15"/>
    </location>
</feature>
<feature type="compositionally biased region" description="Basic and acidic residues" evidence="1">
    <location>
        <begin position="154"/>
        <end position="174"/>
    </location>
</feature>
<dbReference type="AlphaFoldDB" id="H8ZCN6"/>
<feature type="compositionally biased region" description="Polar residues" evidence="1">
    <location>
        <begin position="613"/>
        <end position="624"/>
    </location>
</feature>
<feature type="region of interest" description="Disordered" evidence="1">
    <location>
        <begin position="1163"/>
        <end position="1190"/>
    </location>
</feature>
<feature type="region of interest" description="Disordered" evidence="1">
    <location>
        <begin position="655"/>
        <end position="674"/>
    </location>
</feature>
<name>H8ZCN6_NEMA1</name>
<accession>H8ZCN6</accession>
<gene>
    <name evidence="3" type="ORF">NERG_01479</name>
</gene>
<sequence length="1204" mass="134687">MKLVLLLVLLKVCHGKLLQSVNNPTLYLATDGATIYLSPAEHTIKIKHRKVYIRKGSEYYTIGVEPDETKIFVKREREPVYSTRSIITTQEVYKPAPGRNSSPPAYKEIHYIPYDRQETPEARTEHHYHIGLSQSISTPKDEPPKPPYSPRPEYYSERPERMPYPEDPPRDSRRPPPYKTDPPPHREERPPYREERPSYREESPPYREESPPYREESPPYRKNEYPPYNYPPYPRPYRELPPRQEEPAYNDKPPFRYDPLYNPYTEPVNPVFSLPTDQQAIPYYRLSSRKKREDFSHEKEVESDSGINISPFDVIIEEEGSKIVHLKREGNDHCLNYFNNAFSFRPCADTTNIIRFRVLERDSTPVIQQDPIPIVKVLPSVQKTPYYEWPGSFPNDNPLPKGIESTPIRSRVLDNTSLSRSISRSILPPKRRIYKRSLSLAQMPDEDVFSTDTKDTSDDVEIRERVTYADKTIVSPREKHKLDLGKMSMPNYARHADAMYNNIKNSLYSMGSMIHAADLLKVPKSRKKYKSRVVRHQIDDRSILEKDDEEEGTEEEQIEKEILKWSRGRDRRNSSLKDTYNNLKMKGKNLKKQRYKINQKKERNRNREKDSNSTDAESESSISFIPSHDQRDDKEIREKRHKIILDNHHAMHNNHEKHHAAESDWSDFKSHEHHEAPKHVEIHHLAPPVVHITPHPPHIPVANLHHITKSTIHPISDPFAIHSPSTPKLSSFLNMPEPNNEVHLHTEIVPTVHEIHPAPIPVVHDIPVAQPTITMDPVLLSPTPAPSLPLQILPPTPMATIPVVTPSISSSNSVSDILSSYLNPIQSNLVDSKMSSLGTDKSLMPSSMFKAPEIHAPAAPAKPLTPAKLNSPVSPTPIPAIESSKKSNNSLNSSFASNLLKNNPFNIESNLIGNDLLGGNSFGMSKKNSPSPSSTPAGLTPPPKTSTPFGAFNTPLSPAPSLNSMSNLNNLPGMNSLPSMDNLNSINSLTGMDNLNSMGGMNSMNSMGGTGSMNNMSGMSSMNILPDANNTASNSFGMNNSNLPGTPSTLTATGGDNTPISPSNPFAANSTANPFGNSFNDSISKSITKSLSNNSTIESAALGNPEDNSMLYTKNILDIAPGSGTDTSSIDLLKDKLKNIFGDDTDKDDNVTLNGIPVGDSLSNKNMFSNKSAQPASLNGSANSALNKQNSKPSAYENILNLLS</sequence>
<reference evidence="3" key="1">
    <citation type="submission" date="2011-03" db="EMBL/GenBank/DDBJ databases">
        <title>The Genome Sequence of Nematocida sp1 strain ERTm2.</title>
        <authorList>
            <consortium name="The Broad Institute Genome Sequencing Platform"/>
            <consortium name="The Broad Institute Genome Sequencing Center for Infectious Disease"/>
            <person name="Cuomo C."/>
            <person name="Troemel E."/>
            <person name="Young S.K."/>
            <person name="Zeng Q."/>
            <person name="Gargeya S."/>
            <person name="Fitzgerald M."/>
            <person name="Haas B."/>
            <person name="Abouelleil A."/>
            <person name="Alvarado L."/>
            <person name="Arachchi H.M."/>
            <person name="Berlin A."/>
            <person name="Brown A."/>
            <person name="Chapman S.B."/>
            <person name="Chen Z."/>
            <person name="Dunbar C."/>
            <person name="Freedman E."/>
            <person name="Gearin G."/>
            <person name="Gellesch M."/>
            <person name="Goldberg J."/>
            <person name="Griggs A."/>
            <person name="Gujja S."/>
            <person name="Heilman E.R."/>
            <person name="Heiman D."/>
            <person name="Howarth C."/>
            <person name="Larson L."/>
            <person name="Lui A."/>
            <person name="MacDonald P.J.P."/>
            <person name="Mehta T."/>
            <person name="Montmayeur A."/>
            <person name="Murphy C."/>
            <person name="Neiman D."/>
            <person name="Pearson M."/>
            <person name="Priest M."/>
            <person name="Roberts A."/>
            <person name="Saif S."/>
            <person name="Shea T."/>
            <person name="Shenoy N."/>
            <person name="Sisk P."/>
            <person name="Stolte C."/>
            <person name="Sykes S."/>
            <person name="White J."/>
            <person name="Yandava C."/>
            <person name="Wortman J."/>
            <person name="Nusbaum C."/>
            <person name="Birren B."/>
        </authorList>
    </citation>
    <scope>NUCLEOTIDE SEQUENCE</scope>
    <source>
        <strain evidence="3">ERTm2</strain>
    </source>
</reference>
<protein>
    <submittedName>
        <fullName evidence="3">Uncharacterized protein</fullName>
    </submittedName>
</protein>
<dbReference type="EMBL" id="JH604635">
    <property type="protein sequence ID" value="EHY65872.1"/>
    <property type="molecule type" value="Genomic_DNA"/>
</dbReference>
<feature type="compositionally biased region" description="Basic and acidic residues" evidence="1">
    <location>
        <begin position="182"/>
        <end position="224"/>
    </location>
</feature>
<dbReference type="Proteomes" id="UP000005622">
    <property type="component" value="Unassembled WGS sequence"/>
</dbReference>
<feature type="compositionally biased region" description="Low complexity" evidence="1">
    <location>
        <begin position="925"/>
        <end position="934"/>
    </location>
</feature>
<keyword evidence="2" id="KW-0732">Signal</keyword>
<feature type="compositionally biased region" description="Basic and acidic residues" evidence="1">
    <location>
        <begin position="236"/>
        <end position="246"/>
    </location>
</feature>
<evidence type="ECO:0000256" key="1">
    <source>
        <dbReference type="SAM" id="MobiDB-lite"/>
    </source>
</evidence>
<feature type="region of interest" description="Disordered" evidence="1">
    <location>
        <begin position="131"/>
        <end position="251"/>
    </location>
</feature>
<dbReference type="STRING" id="944018.H8ZCN6"/>
<proteinExistence type="predicted"/>
<evidence type="ECO:0000256" key="2">
    <source>
        <dbReference type="SAM" id="SignalP"/>
    </source>
</evidence>
<dbReference type="HOGENOM" id="CLU_272743_0_0_1"/>
<feature type="compositionally biased region" description="Basic residues" evidence="1">
    <location>
        <begin position="585"/>
        <end position="598"/>
    </location>
</feature>
<feature type="region of interest" description="Disordered" evidence="1">
    <location>
        <begin position="859"/>
        <end position="889"/>
    </location>
</feature>